<dbReference type="Pfam" id="PF00015">
    <property type="entry name" value="MCPsignal"/>
    <property type="match status" value="1"/>
</dbReference>
<evidence type="ECO:0000259" key="8">
    <source>
        <dbReference type="PROSITE" id="PS50111"/>
    </source>
</evidence>
<dbReference type="OrthoDB" id="358716at2"/>
<dbReference type="GO" id="GO:0004888">
    <property type="term" value="F:transmembrane signaling receptor activity"/>
    <property type="evidence" value="ECO:0007669"/>
    <property type="project" value="InterPro"/>
</dbReference>
<dbReference type="EMBL" id="SMRT01000016">
    <property type="protein sequence ID" value="TDF93579.1"/>
    <property type="molecule type" value="Genomic_DNA"/>
</dbReference>
<sequence>MRMKLWMRLTLFKKVLFSFLIVLLLLSAISATAVTNMGSMGQKSKQTTEVGLPHVILLGNLNHDLMELDDLLLRIQLNIEDRSDNDLLGSVGSSGEAETQQAKAERIFKKIQSEVKHLDEMASTESDAGLVKYFNERWGQYETMFPSILAAVQKRGPEGLNLIQKANEYLTGCAVIIDALTRNNQQYANQLGEELNGSYQSGVTWVISLSSLAILSGLAVSFLIARHVSIPIRRMSAVAKQVSGGDLSVQNLTLIRQDEIGELSEAFAQMTDHMRQMILKINEHAQLVAASAEHLKSSSGEMQTVSRHIAETVKDVANGADEQTVSMEETSRSMEEVGSGIGRLAENASSIAETVESSRQQAETGGASIQNTVEQMGSINESVVQTDQIIKLLDDKSQQIGSILLAIQDIAQQTNLLALNAAIEAARAGDHGQGFAVVASEVRKLAEQSGSSSAEIALLLGEIQSSIQDSSKAMTKVKDEVLAGIERVRETEVNFDHILQSTNHIASQVQEMAATSEQMSAGAQQITASVQQVAAIARKSASASQNVASSAEQQLQATNGVQSSAQSLSHMTDELHLLLSQFKVS</sequence>
<dbReference type="RefSeq" id="WP_133234070.1">
    <property type="nucleotide sequence ID" value="NZ_SMRT01000016.1"/>
</dbReference>
<evidence type="ECO:0000256" key="4">
    <source>
        <dbReference type="ARBA" id="ARBA00023224"/>
    </source>
</evidence>
<dbReference type="SMART" id="SM00283">
    <property type="entry name" value="MA"/>
    <property type="match status" value="1"/>
</dbReference>
<evidence type="ECO:0000313" key="10">
    <source>
        <dbReference type="EMBL" id="TDF93579.1"/>
    </source>
</evidence>
<dbReference type="Pfam" id="PF12729">
    <property type="entry name" value="4HB_MCP_1"/>
    <property type="match status" value="1"/>
</dbReference>
<evidence type="ECO:0000256" key="1">
    <source>
        <dbReference type="ARBA" id="ARBA00004236"/>
    </source>
</evidence>
<organism evidence="10 11">
    <name type="scientific">Paenibacillus piri</name>
    <dbReference type="NCBI Taxonomy" id="2547395"/>
    <lineage>
        <taxon>Bacteria</taxon>
        <taxon>Bacillati</taxon>
        <taxon>Bacillota</taxon>
        <taxon>Bacilli</taxon>
        <taxon>Bacillales</taxon>
        <taxon>Paenibacillaceae</taxon>
        <taxon>Paenibacillus</taxon>
    </lineage>
</organism>
<dbReference type="GO" id="GO:0005886">
    <property type="term" value="C:plasma membrane"/>
    <property type="evidence" value="ECO:0007669"/>
    <property type="project" value="UniProtKB-SubCell"/>
</dbReference>
<dbReference type="PROSITE" id="PS50885">
    <property type="entry name" value="HAMP"/>
    <property type="match status" value="1"/>
</dbReference>
<dbReference type="Pfam" id="PF00672">
    <property type="entry name" value="HAMP"/>
    <property type="match status" value="1"/>
</dbReference>
<evidence type="ECO:0000256" key="5">
    <source>
        <dbReference type="ARBA" id="ARBA00029447"/>
    </source>
</evidence>
<dbReference type="AlphaFoldDB" id="A0A4R5KDZ6"/>
<evidence type="ECO:0000256" key="6">
    <source>
        <dbReference type="PROSITE-ProRule" id="PRU00284"/>
    </source>
</evidence>
<dbReference type="CDD" id="cd06225">
    <property type="entry name" value="HAMP"/>
    <property type="match status" value="1"/>
</dbReference>
<evidence type="ECO:0000313" key="11">
    <source>
        <dbReference type="Proteomes" id="UP000295636"/>
    </source>
</evidence>
<comment type="similarity">
    <text evidence="5">Belongs to the methyl-accepting chemotaxis (MCP) protein family.</text>
</comment>
<keyword evidence="11" id="KW-1185">Reference proteome</keyword>
<comment type="subcellular location">
    <subcellularLocation>
        <location evidence="1">Cell membrane</location>
    </subcellularLocation>
</comment>
<evidence type="ECO:0000259" key="9">
    <source>
        <dbReference type="PROSITE" id="PS50885"/>
    </source>
</evidence>
<comment type="caution">
    <text evidence="10">The sequence shown here is derived from an EMBL/GenBank/DDBJ whole genome shotgun (WGS) entry which is preliminary data.</text>
</comment>
<dbReference type="PRINTS" id="PR00260">
    <property type="entry name" value="CHEMTRNSDUCR"/>
</dbReference>
<dbReference type="PROSITE" id="PS50111">
    <property type="entry name" value="CHEMOTAXIS_TRANSDUC_2"/>
    <property type="match status" value="1"/>
</dbReference>
<dbReference type="Proteomes" id="UP000295636">
    <property type="component" value="Unassembled WGS sequence"/>
</dbReference>
<keyword evidence="7" id="KW-1133">Transmembrane helix</keyword>
<dbReference type="InterPro" id="IPR004090">
    <property type="entry name" value="Chemotax_Me-accpt_rcpt"/>
</dbReference>
<keyword evidence="4 6" id="KW-0807">Transducer</keyword>
<dbReference type="CDD" id="cd11386">
    <property type="entry name" value="MCP_signal"/>
    <property type="match status" value="1"/>
</dbReference>
<dbReference type="Gene3D" id="1.10.287.950">
    <property type="entry name" value="Methyl-accepting chemotaxis protein"/>
    <property type="match status" value="1"/>
</dbReference>
<dbReference type="PANTHER" id="PTHR32089:SF112">
    <property type="entry name" value="LYSOZYME-LIKE PROTEIN-RELATED"/>
    <property type="match status" value="1"/>
</dbReference>
<dbReference type="SMART" id="SM00304">
    <property type="entry name" value="HAMP"/>
    <property type="match status" value="1"/>
</dbReference>
<reference evidence="10 11" key="1">
    <citation type="submission" date="2019-03" db="EMBL/GenBank/DDBJ databases">
        <title>This is whole genome sequence of Paenibacillus sp MS74 strain.</title>
        <authorList>
            <person name="Trinh H.N."/>
        </authorList>
    </citation>
    <scope>NUCLEOTIDE SEQUENCE [LARGE SCALE GENOMIC DNA]</scope>
    <source>
        <strain evidence="10 11">MS74</strain>
    </source>
</reference>
<dbReference type="SUPFAM" id="SSF58104">
    <property type="entry name" value="Methyl-accepting chemotaxis protein (MCP) signaling domain"/>
    <property type="match status" value="1"/>
</dbReference>
<feature type="transmembrane region" description="Helical" evidence="7">
    <location>
        <begin position="205"/>
        <end position="225"/>
    </location>
</feature>
<gene>
    <name evidence="10" type="ORF">E1757_27020</name>
</gene>
<feature type="domain" description="HAMP" evidence="9">
    <location>
        <begin position="226"/>
        <end position="279"/>
    </location>
</feature>
<keyword evidence="7" id="KW-0812">Transmembrane</keyword>
<evidence type="ECO:0000256" key="3">
    <source>
        <dbReference type="ARBA" id="ARBA00023136"/>
    </source>
</evidence>
<accession>A0A4R5KDZ6</accession>
<dbReference type="Gene3D" id="6.10.340.10">
    <property type="match status" value="1"/>
</dbReference>
<evidence type="ECO:0000256" key="7">
    <source>
        <dbReference type="SAM" id="Phobius"/>
    </source>
</evidence>
<dbReference type="GO" id="GO:0007165">
    <property type="term" value="P:signal transduction"/>
    <property type="evidence" value="ECO:0007669"/>
    <property type="project" value="UniProtKB-KW"/>
</dbReference>
<dbReference type="InterPro" id="IPR024478">
    <property type="entry name" value="HlyB_4HB_MCP"/>
</dbReference>
<feature type="domain" description="Methyl-accepting transducer" evidence="8">
    <location>
        <begin position="298"/>
        <end position="534"/>
    </location>
</feature>
<dbReference type="InterPro" id="IPR003660">
    <property type="entry name" value="HAMP_dom"/>
</dbReference>
<name>A0A4R5KDZ6_9BACL</name>
<proteinExistence type="inferred from homology"/>
<keyword evidence="2" id="KW-1003">Cell membrane</keyword>
<keyword evidence="3 7" id="KW-0472">Membrane</keyword>
<protein>
    <submittedName>
        <fullName evidence="10">Methyl-accepting chemotaxis protein</fullName>
    </submittedName>
</protein>
<dbReference type="GO" id="GO:0006935">
    <property type="term" value="P:chemotaxis"/>
    <property type="evidence" value="ECO:0007669"/>
    <property type="project" value="InterPro"/>
</dbReference>
<dbReference type="PANTHER" id="PTHR32089">
    <property type="entry name" value="METHYL-ACCEPTING CHEMOTAXIS PROTEIN MCPB"/>
    <property type="match status" value="1"/>
</dbReference>
<evidence type="ECO:0000256" key="2">
    <source>
        <dbReference type="ARBA" id="ARBA00022475"/>
    </source>
</evidence>
<dbReference type="InterPro" id="IPR004089">
    <property type="entry name" value="MCPsignal_dom"/>
</dbReference>